<evidence type="ECO:0000256" key="7">
    <source>
        <dbReference type="ARBA" id="ARBA00022759"/>
    </source>
</evidence>
<dbReference type="GO" id="GO:0009035">
    <property type="term" value="F:type I site-specific deoxyribonuclease activity"/>
    <property type="evidence" value="ECO:0007669"/>
    <property type="project" value="UniProtKB-EC"/>
</dbReference>
<feature type="domain" description="Helicase ATP-binding" evidence="12">
    <location>
        <begin position="296"/>
        <end position="484"/>
    </location>
</feature>
<reference evidence="13" key="2">
    <citation type="submission" date="2022-07" db="EMBL/GenBank/DDBJ databases">
        <title>Complete genome of Mycoplasma caviae type strain G122.</title>
        <authorList>
            <person name="Spergser J."/>
        </authorList>
    </citation>
    <scope>NUCLEOTIDE SEQUENCE</scope>
    <source>
        <strain evidence="13">G122</strain>
    </source>
</reference>
<keyword evidence="5 11" id="KW-0547">Nucleotide-binding</keyword>
<dbReference type="InterPro" id="IPR051268">
    <property type="entry name" value="Type-I_R_enzyme_R_subunit"/>
</dbReference>
<dbReference type="InterPro" id="IPR007409">
    <property type="entry name" value="Restrct_endonuc_type1_HsdR_N"/>
</dbReference>
<keyword evidence="6 11" id="KW-0680">Restriction system</keyword>
<keyword evidence="10 11" id="KW-0238">DNA-binding</keyword>
<evidence type="ECO:0000256" key="1">
    <source>
        <dbReference type="ARBA" id="ARBA00000851"/>
    </source>
</evidence>
<comment type="catalytic activity">
    <reaction evidence="1 11">
        <text>Endonucleolytic cleavage of DNA to give random double-stranded fragments with terminal 5'-phosphates, ATP is simultaneously hydrolyzed.</text>
        <dbReference type="EC" id="3.1.21.3"/>
    </reaction>
</comment>
<evidence type="ECO:0000313" key="16">
    <source>
        <dbReference type="Proteomes" id="UP001058569"/>
    </source>
</evidence>
<dbReference type="CDD" id="cd18800">
    <property type="entry name" value="SF2_C_EcoR124I-like"/>
    <property type="match status" value="1"/>
</dbReference>
<evidence type="ECO:0000256" key="5">
    <source>
        <dbReference type="ARBA" id="ARBA00022741"/>
    </source>
</evidence>
<dbReference type="PANTHER" id="PTHR30195:SF15">
    <property type="entry name" value="TYPE I RESTRICTION ENZYME HINDI ENDONUCLEASE SUBUNIT"/>
    <property type="match status" value="1"/>
</dbReference>
<dbReference type="Proteomes" id="UP001058569">
    <property type="component" value="Chromosome"/>
</dbReference>
<evidence type="ECO:0000259" key="12">
    <source>
        <dbReference type="PROSITE" id="PS51192"/>
    </source>
</evidence>
<dbReference type="GO" id="GO:0005524">
    <property type="term" value="F:ATP binding"/>
    <property type="evidence" value="ECO:0007669"/>
    <property type="project" value="UniProtKB-KW"/>
</dbReference>
<evidence type="ECO:0000256" key="11">
    <source>
        <dbReference type="RuleBase" id="RU364115"/>
    </source>
</evidence>
<dbReference type="InterPro" id="IPR040980">
    <property type="entry name" value="SWI2_SNF2"/>
</dbReference>
<dbReference type="Pfam" id="PF18766">
    <property type="entry name" value="SWI2_SNF2"/>
    <property type="match status" value="1"/>
</dbReference>
<comment type="function">
    <text evidence="11">Subunit R is required for both nuclease and ATPase activities, but not for modification.</text>
</comment>
<accession>A0A3P8LI85</accession>
<dbReference type="InterPro" id="IPR004473">
    <property type="entry name" value="Restrct_endonuc_typeI_HsdR"/>
</dbReference>
<dbReference type="GO" id="GO:0009307">
    <property type="term" value="P:DNA restriction-modification system"/>
    <property type="evidence" value="ECO:0007669"/>
    <property type="project" value="UniProtKB-KW"/>
</dbReference>
<keyword evidence="9 11" id="KW-0067">ATP-binding</keyword>
<dbReference type="SMART" id="SM00487">
    <property type="entry name" value="DEXDc"/>
    <property type="match status" value="1"/>
</dbReference>
<evidence type="ECO:0000313" key="14">
    <source>
        <dbReference type="EMBL" id="VDR42102.1"/>
    </source>
</evidence>
<dbReference type="InterPro" id="IPR021810">
    <property type="entry name" value="T1RH-like_C"/>
</dbReference>
<dbReference type="PANTHER" id="PTHR30195">
    <property type="entry name" value="TYPE I SITE-SPECIFIC DEOXYRIBONUCLEASE PROTEIN SUBUNIT M AND R"/>
    <property type="match status" value="1"/>
</dbReference>
<dbReference type="Proteomes" id="UP000280036">
    <property type="component" value="Unassembled WGS sequence"/>
</dbReference>
<reference evidence="14 15" key="1">
    <citation type="submission" date="2018-12" db="EMBL/GenBank/DDBJ databases">
        <authorList>
            <consortium name="Pathogen Informatics"/>
        </authorList>
    </citation>
    <scope>NUCLEOTIDE SEQUENCE [LARGE SCALE GENOMIC DNA]</scope>
    <source>
        <strain evidence="14 15">NCTC10126</strain>
    </source>
</reference>
<dbReference type="RefSeq" id="WP_126118325.1">
    <property type="nucleotide sequence ID" value="NZ_CP101806.1"/>
</dbReference>
<dbReference type="Pfam" id="PF11867">
    <property type="entry name" value="T1RH-like_C"/>
    <property type="match status" value="1"/>
</dbReference>
<keyword evidence="8 11" id="KW-0378">Hydrolase</keyword>
<dbReference type="EC" id="3.1.21.3" evidence="11"/>
<evidence type="ECO:0000256" key="4">
    <source>
        <dbReference type="ARBA" id="ARBA00022722"/>
    </source>
</evidence>
<proteinExistence type="inferred from homology"/>
<dbReference type="Gene3D" id="3.40.50.300">
    <property type="entry name" value="P-loop containing nucleotide triphosphate hydrolases"/>
    <property type="match status" value="2"/>
</dbReference>
<protein>
    <recommendedName>
        <fullName evidence="11">Type I restriction enzyme endonuclease subunit</fullName>
        <shortName evidence="11">R protein</shortName>
        <ecNumber evidence="11">3.1.21.3</ecNumber>
    </recommendedName>
</protein>
<dbReference type="CDD" id="cd22332">
    <property type="entry name" value="HsdR_N"/>
    <property type="match status" value="1"/>
</dbReference>
<dbReference type="SUPFAM" id="SSF52540">
    <property type="entry name" value="P-loop containing nucleoside triphosphate hydrolases"/>
    <property type="match status" value="2"/>
</dbReference>
<dbReference type="InterPro" id="IPR027417">
    <property type="entry name" value="P-loop_NTPase"/>
</dbReference>
<dbReference type="OrthoDB" id="9758243at2"/>
<keyword evidence="7 13" id="KW-0255">Endonuclease</keyword>
<dbReference type="Gene3D" id="3.90.1570.50">
    <property type="match status" value="1"/>
</dbReference>
<evidence type="ECO:0000256" key="6">
    <source>
        <dbReference type="ARBA" id="ARBA00022747"/>
    </source>
</evidence>
<name>A0A3P8LI85_9BACT</name>
<dbReference type="NCBIfam" id="TIGR00348">
    <property type="entry name" value="hsdR"/>
    <property type="match status" value="1"/>
</dbReference>
<gene>
    <name evidence="14" type="primary">hsdR_2</name>
    <name evidence="14" type="ORF">NCTC10126_00601</name>
    <name evidence="13" type="ORF">NPA07_04680</name>
</gene>
<dbReference type="PROSITE" id="PS51192">
    <property type="entry name" value="HELICASE_ATP_BIND_1"/>
    <property type="match status" value="1"/>
</dbReference>
<evidence type="ECO:0000313" key="13">
    <source>
        <dbReference type="EMBL" id="UUD35073.1"/>
    </source>
</evidence>
<dbReference type="EMBL" id="CP101806">
    <property type="protein sequence ID" value="UUD35073.1"/>
    <property type="molecule type" value="Genomic_DNA"/>
</dbReference>
<evidence type="ECO:0000256" key="3">
    <source>
        <dbReference type="ARBA" id="ARBA00011296"/>
    </source>
</evidence>
<organism evidence="14 15">
    <name type="scientific">Mycoplasmopsis caviae</name>
    <dbReference type="NCBI Taxonomy" id="55603"/>
    <lineage>
        <taxon>Bacteria</taxon>
        <taxon>Bacillati</taxon>
        <taxon>Mycoplasmatota</taxon>
        <taxon>Mycoplasmoidales</taxon>
        <taxon>Metamycoplasmataceae</taxon>
        <taxon>Mycoplasmopsis</taxon>
    </lineage>
</organism>
<keyword evidence="16" id="KW-1185">Reference proteome</keyword>
<dbReference type="EMBL" id="UZVY01000001">
    <property type="protein sequence ID" value="VDR42102.1"/>
    <property type="molecule type" value="Genomic_DNA"/>
</dbReference>
<dbReference type="GO" id="GO:0003677">
    <property type="term" value="F:DNA binding"/>
    <property type="evidence" value="ECO:0007669"/>
    <property type="project" value="UniProtKB-KW"/>
</dbReference>
<dbReference type="AlphaFoldDB" id="A0A3P8LI85"/>
<evidence type="ECO:0000256" key="8">
    <source>
        <dbReference type="ARBA" id="ARBA00022801"/>
    </source>
</evidence>
<dbReference type="InterPro" id="IPR055180">
    <property type="entry name" value="HsdR_RecA-like_helicase_dom_2"/>
</dbReference>
<evidence type="ECO:0000256" key="9">
    <source>
        <dbReference type="ARBA" id="ARBA00022840"/>
    </source>
</evidence>
<comment type="similarity">
    <text evidence="2 11">Belongs to the HsdR family.</text>
</comment>
<dbReference type="REBASE" id="405908">
    <property type="entry name" value="Mca10126ORF602P"/>
</dbReference>
<evidence type="ECO:0000256" key="2">
    <source>
        <dbReference type="ARBA" id="ARBA00008598"/>
    </source>
</evidence>
<evidence type="ECO:0000256" key="10">
    <source>
        <dbReference type="ARBA" id="ARBA00023125"/>
    </source>
</evidence>
<comment type="subunit">
    <text evidence="3 11">The type I restriction/modification system is composed of three polypeptides R, M and S.</text>
</comment>
<dbReference type="Pfam" id="PF04313">
    <property type="entry name" value="HSDR_N"/>
    <property type="match status" value="1"/>
</dbReference>
<evidence type="ECO:0000313" key="15">
    <source>
        <dbReference type="Proteomes" id="UP000280036"/>
    </source>
</evidence>
<sequence>MSNLKNSSSERKVRENLIEENFVSLLVKQDYENISFDSQWVLDRNLDQYINFELLEERLKKINSNIDQYFINQVFSKLKKINNPSLFETNKAFHNFLINGITIDDDKNKISKLIKLIDFDNPHNNTFQVVRQLKCRESNNLRIPDVIIYVNGLPLVIVELKNFGDEQNKVSLNEAYKQLGSNSEKDGYRFDIPGLFHTNAFLVIGDGATFKVGTLTSKIERYSIWKSVAGEKPYDVDTNQIQTLINGLFNKQRLLDVIKNNLFFIKTNKEKPVKILAQYHQYFGVIKALEKINSHIKPNGDGKAGVIWHTQGSGKSFSMLMLAHRLMTSVHYSNPTIVVLTDRNELDDQLFTTFSSASEFLRTTPIQVNSKKELSELVNSTKYGKIIFTTVQMFINNEMIDKNERNNIIVIADEAHRSHFGINEEIKYKKSRVNDDELDRISHFGIEHQIRQAFPNATFLGFTGTPVVSRHKSIYDIYGGLIDVYDMWQSVEDGSTVTIYYEKRYTQFSAKADVLKEIDKCYEQASSELDEEQISHSKAKMTKLYNILEDPDIINELTKNILSHYEKRKVLLNGKAMIVAFSRKSAFMIYQEILKLKPELRDQIACICTNSNKDTEEMHKVFGNEDYRDNIKNEFKKDDSKIKIIIVCDMLLTGYDVPDLDTMYIFKKMSDHNLMQAVARVNRTYPNKIAGLIVDYIGIKKELDKAIDDFTERDRKINFKNIKADAYQILCEYLEKIEEIFSKNNYEDKFDKINENRYEKVRNAANLIIELKLEKDYLMYSKSLKKAYTICSTIIEDDYENSKIIFFLEIRSFLLKINEGYAAISIDELNENVKQLMNEAVQCDEYKTLQKYVDKNNSQSIQVLLDPNKLAQLRKTHKKHIYEVMLQNLLKTSIAKFRKVNYIKAEQFSEKLIDLINQYNKKQKDSIDSQFIEDSFVRLAKDILENSNEAEIKGLDYREKAFYTALINNESAREELDEPTLKLMAHELREIIEKVIEIPDWQIRDNIKSGLKTKIKKLLKIYKYPPKFENKAILDVIKQANYLIDGDDEYY</sequence>
<keyword evidence="4" id="KW-0540">Nuclease</keyword>
<dbReference type="Pfam" id="PF22679">
    <property type="entry name" value="T1R_D3-like"/>
    <property type="match status" value="1"/>
</dbReference>
<dbReference type="InterPro" id="IPR014001">
    <property type="entry name" value="Helicase_ATP-bd"/>
</dbReference>